<sequence length="125" mass="13904">MSNSALKNLHIRSRNPHTKPNGPPVPPKPHNPTTPGRRPATTSPKPTERSKPLPPIPGVGLSGTCKIQSRRKPLPEPPKSSVLKSTLLWVTAFCLWFLLIVVLLPVITEKDAMPGFNRWLRQLWS</sequence>
<protein>
    <submittedName>
        <fullName evidence="3">Uncharacterized protein</fullName>
    </submittedName>
</protein>
<keyword evidence="2" id="KW-1133">Transmembrane helix</keyword>
<keyword evidence="4" id="KW-1185">Reference proteome</keyword>
<feature type="compositionally biased region" description="Pro residues" evidence="1">
    <location>
        <begin position="21"/>
        <end position="32"/>
    </location>
</feature>
<keyword evidence="2" id="KW-0472">Membrane</keyword>
<evidence type="ECO:0000313" key="4">
    <source>
        <dbReference type="Proteomes" id="UP000800038"/>
    </source>
</evidence>
<evidence type="ECO:0000256" key="2">
    <source>
        <dbReference type="SAM" id="Phobius"/>
    </source>
</evidence>
<evidence type="ECO:0000256" key="1">
    <source>
        <dbReference type="SAM" id="MobiDB-lite"/>
    </source>
</evidence>
<gene>
    <name evidence="3" type="ORF">EJ02DRAFT_271137</name>
</gene>
<organism evidence="3 4">
    <name type="scientific">Clathrospora elynae</name>
    <dbReference type="NCBI Taxonomy" id="706981"/>
    <lineage>
        <taxon>Eukaryota</taxon>
        <taxon>Fungi</taxon>
        <taxon>Dikarya</taxon>
        <taxon>Ascomycota</taxon>
        <taxon>Pezizomycotina</taxon>
        <taxon>Dothideomycetes</taxon>
        <taxon>Pleosporomycetidae</taxon>
        <taxon>Pleosporales</taxon>
        <taxon>Diademaceae</taxon>
        <taxon>Clathrospora</taxon>
    </lineage>
</organism>
<accession>A0A6A5SE00</accession>
<name>A0A6A5SE00_9PLEO</name>
<feature type="transmembrane region" description="Helical" evidence="2">
    <location>
        <begin position="87"/>
        <end position="107"/>
    </location>
</feature>
<dbReference type="EMBL" id="ML976094">
    <property type="protein sequence ID" value="KAF1938861.1"/>
    <property type="molecule type" value="Genomic_DNA"/>
</dbReference>
<feature type="region of interest" description="Disordered" evidence="1">
    <location>
        <begin position="1"/>
        <end position="80"/>
    </location>
</feature>
<proteinExistence type="predicted"/>
<dbReference type="Proteomes" id="UP000800038">
    <property type="component" value="Unassembled WGS sequence"/>
</dbReference>
<evidence type="ECO:0000313" key="3">
    <source>
        <dbReference type="EMBL" id="KAF1938861.1"/>
    </source>
</evidence>
<reference evidence="3" key="1">
    <citation type="journal article" date="2020" name="Stud. Mycol.">
        <title>101 Dothideomycetes genomes: a test case for predicting lifestyles and emergence of pathogens.</title>
        <authorList>
            <person name="Haridas S."/>
            <person name="Albert R."/>
            <person name="Binder M."/>
            <person name="Bloem J."/>
            <person name="Labutti K."/>
            <person name="Salamov A."/>
            <person name="Andreopoulos B."/>
            <person name="Baker S."/>
            <person name="Barry K."/>
            <person name="Bills G."/>
            <person name="Bluhm B."/>
            <person name="Cannon C."/>
            <person name="Castanera R."/>
            <person name="Culley D."/>
            <person name="Daum C."/>
            <person name="Ezra D."/>
            <person name="Gonzalez J."/>
            <person name="Henrissat B."/>
            <person name="Kuo A."/>
            <person name="Liang C."/>
            <person name="Lipzen A."/>
            <person name="Lutzoni F."/>
            <person name="Magnuson J."/>
            <person name="Mondo S."/>
            <person name="Nolan M."/>
            <person name="Ohm R."/>
            <person name="Pangilinan J."/>
            <person name="Park H.-J."/>
            <person name="Ramirez L."/>
            <person name="Alfaro M."/>
            <person name="Sun H."/>
            <person name="Tritt A."/>
            <person name="Yoshinaga Y."/>
            <person name="Zwiers L.-H."/>
            <person name="Turgeon B."/>
            <person name="Goodwin S."/>
            <person name="Spatafora J."/>
            <person name="Crous P."/>
            <person name="Grigoriev I."/>
        </authorList>
    </citation>
    <scope>NUCLEOTIDE SEQUENCE</scope>
    <source>
        <strain evidence="3">CBS 161.51</strain>
    </source>
</reference>
<dbReference type="OrthoDB" id="3798501at2759"/>
<keyword evidence="2" id="KW-0812">Transmembrane</keyword>
<dbReference type="AlphaFoldDB" id="A0A6A5SE00"/>